<feature type="compositionally biased region" description="Pro residues" evidence="1">
    <location>
        <begin position="129"/>
        <end position="154"/>
    </location>
</feature>
<feature type="compositionally biased region" description="Low complexity" evidence="1">
    <location>
        <begin position="502"/>
        <end position="514"/>
    </location>
</feature>
<feature type="region of interest" description="Disordered" evidence="1">
    <location>
        <begin position="298"/>
        <end position="338"/>
    </location>
</feature>
<feature type="compositionally biased region" description="Low complexity" evidence="1">
    <location>
        <begin position="587"/>
        <end position="605"/>
    </location>
</feature>
<organism evidence="2 3">
    <name type="scientific">Rhodotorula toruloides</name>
    <name type="common">Yeast</name>
    <name type="synonym">Rhodosporidium toruloides</name>
    <dbReference type="NCBI Taxonomy" id="5286"/>
    <lineage>
        <taxon>Eukaryota</taxon>
        <taxon>Fungi</taxon>
        <taxon>Dikarya</taxon>
        <taxon>Basidiomycota</taxon>
        <taxon>Pucciniomycotina</taxon>
        <taxon>Microbotryomycetes</taxon>
        <taxon>Sporidiobolales</taxon>
        <taxon>Sporidiobolaceae</taxon>
        <taxon>Rhodotorula</taxon>
    </lineage>
</organism>
<feature type="region of interest" description="Disordered" evidence="1">
    <location>
        <begin position="494"/>
        <end position="629"/>
    </location>
</feature>
<feature type="compositionally biased region" description="Basic and acidic residues" evidence="1">
    <location>
        <begin position="193"/>
        <end position="203"/>
    </location>
</feature>
<feature type="compositionally biased region" description="Pro residues" evidence="1">
    <location>
        <begin position="576"/>
        <end position="586"/>
    </location>
</feature>
<name>A0A0K3CNX1_RHOTO</name>
<feature type="region of interest" description="Disordered" evidence="1">
    <location>
        <begin position="122"/>
        <end position="168"/>
    </location>
</feature>
<gene>
    <name evidence="2" type="primary">FGENESH: predicted gene_14.104</name>
    <name evidence="2" type="ORF">BN2166_0065540</name>
</gene>
<dbReference type="AlphaFoldDB" id="A0A0K3CNX1"/>
<feature type="compositionally biased region" description="Low complexity" evidence="1">
    <location>
        <begin position="887"/>
        <end position="898"/>
    </location>
</feature>
<feature type="region of interest" description="Disordered" evidence="1">
    <location>
        <begin position="193"/>
        <end position="220"/>
    </location>
</feature>
<feature type="region of interest" description="Disordered" evidence="1">
    <location>
        <begin position="785"/>
        <end position="923"/>
    </location>
</feature>
<feature type="compositionally biased region" description="Pro residues" evidence="1">
    <location>
        <begin position="559"/>
        <end position="568"/>
    </location>
</feature>
<sequence length="994" mass="106575">MLAALRHTRSPPLPREERAPPQPTSGRKPEGVTGCAGHAEDDDEDDDVESLLYLAQMDLIAHKPEQATVKLQHAVDLGSSAACATLAKSVLLLLFTLPLHSQILTSGNSLLARGWRAETARPALSSPPLVGPSPPATSPPASHPPPHAYRPRPPLRQSSSVAALSAPRRTAASQRAVGLFCTGLEVELRKPVRRDGADAKRDEEDPVESGYGSGEDDDGAEGRFFSLERALDLVVGVTDAHRFGVLHAPHTQHIGQLPSPTDPEGETNDLLWRRSSKVASELLAHEAVAPVLHAIPAQIEQRPSQRRRPSSAVSRSYTHPSATLIASPTSSSTDSQSASLFSPKRKLQLTIAIHALYTLAVQSYASSSSSFSSSPSCSLDAENHWSTIVSLAQPYSSLGGIGIKEADELVERAQRRLESLRHQDMGAQEPWRLAKRKGKGKERQVEEEGEGVLGTSAVTIRPASVRSNTTVGSFGGRTPRVGSAAAKFHFHGEVEEGDEEAVSPAPTPIAAIPSGLPAADLAHSPPFALSPPKDSLVSPVHSNHSSAPSSNEEAALQYPSPPDTPPTELPAQLQPFSPPQPEPTPGPSTTSSLSPPLSSASALAPLYPPDRSHSPSSSSALPRVTSTRSIRSTHSILSNLKHDPLQSYLDLRLKRVTSAASICTAPPDFSERSRRLGGKGKGKGRMVEPEQVEGFALASNGRLRTRASSNAPAPEPKTWLSRFWSTTKNLKDRPAAAPTEEGTSDLDRTRSSSAVHELRKALRRHEEASEVMYSYWGETEFVEDEEVDGADQREEQVVPASKVDSPAIPPQASTSGTTGAVESAQATRLRQSLAEAVDAAPRQRTVSSKRSFALNDPTASLDPSPSRRSSHDRDRSSSRRRRHARQHSGSSATSTATTIDGFLAPPSPITRHRRRKSEPRPLKPVAMDPLLLELEKRSRVGVQTVCAACGKRGLNFPACRKCKRTYCGRTCRIGQKHACSQSPPTTPEKAKGTA</sequence>
<feature type="compositionally biased region" description="Low complexity" evidence="1">
    <location>
        <begin position="614"/>
        <end position="629"/>
    </location>
</feature>
<dbReference type="OMA" id="ERYWSTI"/>
<feature type="compositionally biased region" description="Polar residues" evidence="1">
    <location>
        <begin position="317"/>
        <end position="326"/>
    </location>
</feature>
<feature type="compositionally biased region" description="Polar residues" evidence="1">
    <location>
        <begin position="811"/>
        <end position="830"/>
    </location>
</feature>
<keyword evidence="3" id="KW-1185">Reference proteome</keyword>
<dbReference type="Proteomes" id="UP000199069">
    <property type="component" value="Unassembled WGS sequence"/>
</dbReference>
<reference evidence="2 3" key="1">
    <citation type="submission" date="2015-07" db="EMBL/GenBank/DDBJ databases">
        <authorList>
            <person name="Cajimat M.N.B."/>
            <person name="Milazzo M.L."/>
            <person name="Fulhorst C.F."/>
        </authorList>
    </citation>
    <scope>NUCLEOTIDE SEQUENCE [LARGE SCALE GENOMIC DNA]</scope>
    <source>
        <strain evidence="2">Single colony</strain>
    </source>
</reference>
<feature type="compositionally biased region" description="Low complexity" evidence="1">
    <location>
        <begin position="327"/>
        <end position="338"/>
    </location>
</feature>
<proteinExistence type="predicted"/>
<feature type="compositionally biased region" description="Polar residues" evidence="1">
    <location>
        <begin position="540"/>
        <end position="552"/>
    </location>
</feature>
<accession>A0A0K3CNX1</accession>
<evidence type="ECO:0000313" key="2">
    <source>
        <dbReference type="EMBL" id="CTR10693.1"/>
    </source>
</evidence>
<feature type="region of interest" description="Disordered" evidence="1">
    <location>
        <begin position="1"/>
        <end position="45"/>
    </location>
</feature>
<protein>
    <submittedName>
        <fullName evidence="2">BY PROTMAP: gi|342319019|gb|EGU10971.1| Proteophosphoglycan ppg4 [Rhodotorula glutinis ATCC 204091]</fullName>
    </submittedName>
</protein>
<feature type="region of interest" description="Disordered" evidence="1">
    <location>
        <begin position="730"/>
        <end position="753"/>
    </location>
</feature>
<evidence type="ECO:0000256" key="1">
    <source>
        <dbReference type="SAM" id="MobiDB-lite"/>
    </source>
</evidence>
<dbReference type="EMBL" id="CWKI01000014">
    <property type="protein sequence ID" value="CTR10693.1"/>
    <property type="molecule type" value="Genomic_DNA"/>
</dbReference>
<evidence type="ECO:0000313" key="3">
    <source>
        <dbReference type="Proteomes" id="UP000199069"/>
    </source>
</evidence>